<evidence type="ECO:0000256" key="3">
    <source>
        <dbReference type="ARBA" id="ARBA00023082"/>
    </source>
</evidence>
<organism evidence="7 8">
    <name type="scientific">Cohnella kolymensis</name>
    <dbReference type="NCBI Taxonomy" id="1590652"/>
    <lineage>
        <taxon>Bacteria</taxon>
        <taxon>Bacillati</taxon>
        <taxon>Bacillota</taxon>
        <taxon>Bacilli</taxon>
        <taxon>Bacillales</taxon>
        <taxon>Paenibacillaceae</taxon>
        <taxon>Cohnella</taxon>
    </lineage>
</organism>
<sequence>MSWSTDVQLAVAGDRDAFARLIRTMEKEMYRLAWSLLHRDEDCADAIQETILKAYRSLPSLREPAYFRTWLFRILIRECQQTYRRRKRIIPFDNLPESGEVAAGADMDLREAVNRLREPLRTLVKLHYYADLPLNVIAVMLNVSEGTLKSRLHRARRQLLKWLAIPDERKMGYERR</sequence>
<dbReference type="InterPro" id="IPR036388">
    <property type="entry name" value="WH-like_DNA-bd_sf"/>
</dbReference>
<keyword evidence="8" id="KW-1185">Reference proteome</keyword>
<dbReference type="PANTHER" id="PTHR43133:SF51">
    <property type="entry name" value="RNA POLYMERASE SIGMA FACTOR"/>
    <property type="match status" value="1"/>
</dbReference>
<dbReference type="InterPro" id="IPR013249">
    <property type="entry name" value="RNA_pol_sigma70_r4_t2"/>
</dbReference>
<dbReference type="InterPro" id="IPR013324">
    <property type="entry name" value="RNA_pol_sigma_r3/r4-like"/>
</dbReference>
<evidence type="ECO:0000259" key="5">
    <source>
        <dbReference type="Pfam" id="PF04542"/>
    </source>
</evidence>
<dbReference type="SUPFAM" id="SSF88946">
    <property type="entry name" value="Sigma2 domain of RNA polymerase sigma factors"/>
    <property type="match status" value="1"/>
</dbReference>
<dbReference type="Gene3D" id="1.10.1740.10">
    <property type="match status" value="1"/>
</dbReference>
<dbReference type="PANTHER" id="PTHR43133">
    <property type="entry name" value="RNA POLYMERASE ECF-TYPE SIGMA FACTO"/>
    <property type="match status" value="1"/>
</dbReference>
<evidence type="ECO:0000313" key="7">
    <source>
        <dbReference type="EMBL" id="KIL36790.1"/>
    </source>
</evidence>
<evidence type="ECO:0000313" key="8">
    <source>
        <dbReference type="Proteomes" id="UP000054526"/>
    </source>
</evidence>
<feature type="domain" description="RNA polymerase sigma-70 region 2" evidence="5">
    <location>
        <begin position="21"/>
        <end position="88"/>
    </location>
</feature>
<dbReference type="InterPro" id="IPR013325">
    <property type="entry name" value="RNA_pol_sigma_r2"/>
</dbReference>
<gene>
    <name evidence="7" type="ORF">SD71_05765</name>
</gene>
<dbReference type="Proteomes" id="UP000054526">
    <property type="component" value="Unassembled WGS sequence"/>
</dbReference>
<dbReference type="Gene3D" id="1.10.10.10">
    <property type="entry name" value="Winged helix-like DNA-binding domain superfamily/Winged helix DNA-binding domain"/>
    <property type="match status" value="1"/>
</dbReference>
<dbReference type="InterPro" id="IPR014284">
    <property type="entry name" value="RNA_pol_sigma-70_dom"/>
</dbReference>
<dbReference type="Pfam" id="PF04542">
    <property type="entry name" value="Sigma70_r2"/>
    <property type="match status" value="1"/>
</dbReference>
<evidence type="ECO:0000259" key="6">
    <source>
        <dbReference type="Pfam" id="PF08281"/>
    </source>
</evidence>
<name>A0ABR5A877_9BACL</name>
<dbReference type="SUPFAM" id="SSF88659">
    <property type="entry name" value="Sigma3 and sigma4 domains of RNA polymerase sigma factors"/>
    <property type="match status" value="1"/>
</dbReference>
<comment type="caution">
    <text evidence="7">The sequence shown here is derived from an EMBL/GenBank/DDBJ whole genome shotgun (WGS) entry which is preliminary data.</text>
</comment>
<dbReference type="EMBL" id="JXAL01000005">
    <property type="protein sequence ID" value="KIL36790.1"/>
    <property type="molecule type" value="Genomic_DNA"/>
</dbReference>
<dbReference type="NCBIfam" id="TIGR02937">
    <property type="entry name" value="sigma70-ECF"/>
    <property type="match status" value="1"/>
</dbReference>
<feature type="domain" description="RNA polymerase sigma factor 70 region 4 type 2" evidence="6">
    <location>
        <begin position="107"/>
        <end position="159"/>
    </location>
</feature>
<dbReference type="InterPro" id="IPR039425">
    <property type="entry name" value="RNA_pol_sigma-70-like"/>
</dbReference>
<dbReference type="Pfam" id="PF08281">
    <property type="entry name" value="Sigma70_r4_2"/>
    <property type="match status" value="1"/>
</dbReference>
<evidence type="ECO:0000256" key="2">
    <source>
        <dbReference type="ARBA" id="ARBA00023015"/>
    </source>
</evidence>
<dbReference type="CDD" id="cd06171">
    <property type="entry name" value="Sigma70_r4"/>
    <property type="match status" value="1"/>
</dbReference>
<protein>
    <recommendedName>
        <fullName evidence="9">RNA polymerase</fullName>
    </recommendedName>
</protein>
<keyword evidence="3" id="KW-0731">Sigma factor</keyword>
<reference evidence="7 8" key="1">
    <citation type="submission" date="2014-12" db="EMBL/GenBank/DDBJ databases">
        <title>Draft genome sequence of Cohnella kolymensis strain B-2846.</title>
        <authorList>
            <person name="Karlyshev A.V."/>
            <person name="Kudryashova E.B."/>
        </authorList>
    </citation>
    <scope>NUCLEOTIDE SEQUENCE [LARGE SCALE GENOMIC DNA]</scope>
    <source>
        <strain evidence="7 8">VKM B-2846</strain>
    </source>
</reference>
<proteinExistence type="inferred from homology"/>
<evidence type="ECO:0000256" key="1">
    <source>
        <dbReference type="ARBA" id="ARBA00010641"/>
    </source>
</evidence>
<keyword evidence="4" id="KW-0804">Transcription</keyword>
<dbReference type="InterPro" id="IPR007627">
    <property type="entry name" value="RNA_pol_sigma70_r2"/>
</dbReference>
<keyword evidence="2" id="KW-0805">Transcription regulation</keyword>
<evidence type="ECO:0000256" key="4">
    <source>
        <dbReference type="ARBA" id="ARBA00023163"/>
    </source>
</evidence>
<evidence type="ECO:0008006" key="9">
    <source>
        <dbReference type="Google" id="ProtNLM"/>
    </source>
</evidence>
<accession>A0ABR5A877</accession>
<comment type="similarity">
    <text evidence="1">Belongs to the sigma-70 factor family. ECF subfamily.</text>
</comment>